<protein>
    <recommendedName>
        <fullName evidence="3">F-box domain-containing protein</fullName>
    </recommendedName>
</protein>
<sequence length="367" mass="40950">MTHSLNTLPSELITEIISQLACSDDTTGGLVPILMLRQTCHLLDDIIASSKTIWLAIFAARYDLHDHHFELDFDPQSAVRRRVSSLKERNRLDVPLLRDMVLENVVNNIPAIVRSPMATWALEVIDSAGIADRPATRVYLMTTQAIASATLENRSLLSESSHRRSWVDVFRRGLFAPVGSERNYRFYLGLHISMLHLLKFDSRISFNRVGNVLALPSVPGGGSALDVPPPNTHITGRMLGVTQIRPVSEVVRSLETAYLDNAFERFQGRHSWAGYYTYGASCRLDPATRAVLTLAPDPCPTHAWTLVGEGVDKGGQFVVRGTVKDTGRFAFHKQYDSGIQWDYQGLVMPYGLVGEYASGAFWMWMEA</sequence>
<proteinExistence type="predicted"/>
<dbReference type="OrthoDB" id="3758141at2759"/>
<dbReference type="EMBL" id="KN880501">
    <property type="protein sequence ID" value="KIY68509.1"/>
    <property type="molecule type" value="Genomic_DNA"/>
</dbReference>
<evidence type="ECO:0008006" key="3">
    <source>
        <dbReference type="Google" id="ProtNLM"/>
    </source>
</evidence>
<name>A0A0D7BEA4_9AGAR</name>
<gene>
    <name evidence="1" type="ORF">CYLTODRAFT_453480</name>
</gene>
<organism evidence="1 2">
    <name type="scientific">Cylindrobasidium torrendii FP15055 ss-10</name>
    <dbReference type="NCBI Taxonomy" id="1314674"/>
    <lineage>
        <taxon>Eukaryota</taxon>
        <taxon>Fungi</taxon>
        <taxon>Dikarya</taxon>
        <taxon>Basidiomycota</taxon>
        <taxon>Agaricomycotina</taxon>
        <taxon>Agaricomycetes</taxon>
        <taxon>Agaricomycetidae</taxon>
        <taxon>Agaricales</taxon>
        <taxon>Marasmiineae</taxon>
        <taxon>Physalacriaceae</taxon>
        <taxon>Cylindrobasidium</taxon>
    </lineage>
</organism>
<dbReference type="Proteomes" id="UP000054007">
    <property type="component" value="Unassembled WGS sequence"/>
</dbReference>
<reference evidence="1 2" key="1">
    <citation type="journal article" date="2015" name="Fungal Genet. Biol.">
        <title>Evolution of novel wood decay mechanisms in Agaricales revealed by the genome sequences of Fistulina hepatica and Cylindrobasidium torrendii.</title>
        <authorList>
            <person name="Floudas D."/>
            <person name="Held B.W."/>
            <person name="Riley R."/>
            <person name="Nagy L.G."/>
            <person name="Koehler G."/>
            <person name="Ransdell A.S."/>
            <person name="Younus H."/>
            <person name="Chow J."/>
            <person name="Chiniquy J."/>
            <person name="Lipzen A."/>
            <person name="Tritt A."/>
            <person name="Sun H."/>
            <person name="Haridas S."/>
            <person name="LaButti K."/>
            <person name="Ohm R.A."/>
            <person name="Kues U."/>
            <person name="Blanchette R.A."/>
            <person name="Grigoriev I.V."/>
            <person name="Minto R.E."/>
            <person name="Hibbett D.S."/>
        </authorList>
    </citation>
    <scope>NUCLEOTIDE SEQUENCE [LARGE SCALE GENOMIC DNA]</scope>
    <source>
        <strain evidence="1 2">FP15055 ss-10</strain>
    </source>
</reference>
<accession>A0A0D7BEA4</accession>
<dbReference type="AlphaFoldDB" id="A0A0D7BEA4"/>
<dbReference type="STRING" id="1314674.A0A0D7BEA4"/>
<keyword evidence="2" id="KW-1185">Reference proteome</keyword>
<evidence type="ECO:0000313" key="2">
    <source>
        <dbReference type="Proteomes" id="UP000054007"/>
    </source>
</evidence>
<evidence type="ECO:0000313" key="1">
    <source>
        <dbReference type="EMBL" id="KIY68509.1"/>
    </source>
</evidence>